<feature type="transmembrane region" description="Helical" evidence="2">
    <location>
        <begin position="191"/>
        <end position="211"/>
    </location>
</feature>
<organism evidence="3 4">
    <name type="scientific">Falsiroseomonas tokyonensis</name>
    <dbReference type="NCBI Taxonomy" id="430521"/>
    <lineage>
        <taxon>Bacteria</taxon>
        <taxon>Pseudomonadati</taxon>
        <taxon>Pseudomonadota</taxon>
        <taxon>Alphaproteobacteria</taxon>
        <taxon>Acetobacterales</taxon>
        <taxon>Roseomonadaceae</taxon>
        <taxon>Falsiroseomonas</taxon>
    </lineage>
</organism>
<keyword evidence="4" id="KW-1185">Reference proteome</keyword>
<evidence type="ECO:0000256" key="2">
    <source>
        <dbReference type="SAM" id="Phobius"/>
    </source>
</evidence>
<reference evidence="4" key="1">
    <citation type="journal article" date="2019" name="Int. J. Syst. Evol. Microbiol.">
        <title>The Global Catalogue of Microorganisms (GCM) 10K type strain sequencing project: providing services to taxonomists for standard genome sequencing and annotation.</title>
        <authorList>
            <consortium name="The Broad Institute Genomics Platform"/>
            <consortium name="The Broad Institute Genome Sequencing Center for Infectious Disease"/>
            <person name="Wu L."/>
            <person name="Ma J."/>
        </authorList>
    </citation>
    <scope>NUCLEOTIDE SEQUENCE [LARGE SCALE GENOMIC DNA]</scope>
    <source>
        <strain evidence="4">CGMCC 1.16855</strain>
    </source>
</reference>
<dbReference type="RefSeq" id="WP_216836317.1">
    <property type="nucleotide sequence ID" value="NZ_JAFNJS010000002.1"/>
</dbReference>
<dbReference type="EMBL" id="JBHRSB010000002">
    <property type="protein sequence ID" value="MFC3000279.1"/>
    <property type="molecule type" value="Genomic_DNA"/>
</dbReference>
<dbReference type="InterPro" id="IPR025333">
    <property type="entry name" value="DUF4239"/>
</dbReference>
<keyword evidence="2" id="KW-0812">Transmembrane</keyword>
<sequence length="298" mass="31521">MQPPLVAPPLLLYDLPDVAVYAIYMLGAALLAVLTCRLVAPRLPLPEDKAHIDMAMRTTAAVVSALTLTLAFCAIQARTQLAEAQRVVSVEVSAIGGMARLADRIGPPGAALHAGLLAYLRSIAEQEFPTMADHGRHPETQRLAEAVEHAAYAAAAAGLSDVMAQDLLQQADDLDTAREERLRHAADGLPSAFWMLIRLLMLLLLATGALYPPKGHVLAMLGIQAAGVAALIAFVFLMDQPFRGTLSVSPAPYRTLIQGATHRAEVAAAVRRGLMVAQPPPSPGAARLAGDDPQPPRP</sequence>
<proteinExistence type="predicted"/>
<feature type="transmembrane region" description="Helical" evidence="2">
    <location>
        <begin position="20"/>
        <end position="40"/>
    </location>
</feature>
<accession>A0ABV7BUA8</accession>
<feature type="transmembrane region" description="Helical" evidence="2">
    <location>
        <begin position="217"/>
        <end position="237"/>
    </location>
</feature>
<dbReference type="Proteomes" id="UP001595420">
    <property type="component" value="Unassembled WGS sequence"/>
</dbReference>
<protein>
    <recommendedName>
        <fullName evidence="5">DUF4239 domain-containing protein</fullName>
    </recommendedName>
</protein>
<name>A0ABV7BUA8_9PROT</name>
<evidence type="ECO:0000313" key="4">
    <source>
        <dbReference type="Proteomes" id="UP001595420"/>
    </source>
</evidence>
<evidence type="ECO:0000313" key="3">
    <source>
        <dbReference type="EMBL" id="MFC3000279.1"/>
    </source>
</evidence>
<comment type="caution">
    <text evidence="3">The sequence shown here is derived from an EMBL/GenBank/DDBJ whole genome shotgun (WGS) entry which is preliminary data.</text>
</comment>
<feature type="region of interest" description="Disordered" evidence="1">
    <location>
        <begin position="277"/>
        <end position="298"/>
    </location>
</feature>
<evidence type="ECO:0008006" key="5">
    <source>
        <dbReference type="Google" id="ProtNLM"/>
    </source>
</evidence>
<evidence type="ECO:0000256" key="1">
    <source>
        <dbReference type="SAM" id="MobiDB-lite"/>
    </source>
</evidence>
<gene>
    <name evidence="3" type="ORF">ACFOD3_10265</name>
</gene>
<dbReference type="Pfam" id="PF14023">
    <property type="entry name" value="Bestrophin-like"/>
    <property type="match status" value="1"/>
</dbReference>
<keyword evidence="2" id="KW-1133">Transmembrane helix</keyword>
<keyword evidence="2" id="KW-0472">Membrane</keyword>